<evidence type="ECO:0000313" key="2">
    <source>
        <dbReference type="EMBL" id="PVJ00727.1"/>
    </source>
</evidence>
<dbReference type="Proteomes" id="UP000245912">
    <property type="component" value="Unassembled WGS sequence"/>
</dbReference>
<feature type="region of interest" description="Disordered" evidence="1">
    <location>
        <begin position="183"/>
        <end position="202"/>
    </location>
</feature>
<accession>A0A2T8TGH6</accession>
<dbReference type="AlphaFoldDB" id="A0A2T8TGH6"/>
<organism evidence="2 3">
    <name type="scientific">Salmonella enterica</name>
    <name type="common">Salmonella choleraesuis</name>
    <dbReference type="NCBI Taxonomy" id="28901"/>
    <lineage>
        <taxon>Bacteria</taxon>
        <taxon>Pseudomonadati</taxon>
        <taxon>Pseudomonadota</taxon>
        <taxon>Gammaproteobacteria</taxon>
        <taxon>Enterobacterales</taxon>
        <taxon>Enterobacteriaceae</taxon>
        <taxon>Salmonella</taxon>
    </lineage>
</organism>
<name>A0A2T8TGH6_SALER</name>
<dbReference type="Gene3D" id="1.10.4000.10">
    <property type="entry name" value="Flagellar transcriptional activator FlhD"/>
    <property type="match status" value="1"/>
</dbReference>
<sequence length="202" mass="22553">MTNSGGLSQAANGLLMQLVMDLKSGYLRRCESLGIKREEMQMLQGLSLEELHYLANSEVSVVSVSIDHSNLVSMLQRARMEQKRMQRIDRALALGSSIELMQTFFGLSSTDVAARRRIAGIEARSGRGNTLRDEDNAEIWRLWQKSGVEEVESPDGLDVMMLAAEQLNIPLTSVWHAVKGWHRTTPRQSVGQSPKTSARKRA</sequence>
<dbReference type="Pfam" id="PF11198">
    <property type="entry name" value="DUF2857"/>
    <property type="match status" value="1"/>
</dbReference>
<dbReference type="EMBL" id="QDLQ01000001">
    <property type="protein sequence ID" value="PVJ00727.1"/>
    <property type="molecule type" value="Genomic_DNA"/>
</dbReference>
<evidence type="ECO:0000313" key="3">
    <source>
        <dbReference type="Proteomes" id="UP000245912"/>
    </source>
</evidence>
<proteinExistence type="predicted"/>
<evidence type="ECO:0000256" key="1">
    <source>
        <dbReference type="SAM" id="MobiDB-lite"/>
    </source>
</evidence>
<dbReference type="InterPro" id="IPR021364">
    <property type="entry name" value="DUF2857"/>
</dbReference>
<reference evidence="2 3" key="1">
    <citation type="submission" date="2018-04" db="EMBL/GenBank/DDBJ databases">
        <title>Serotype diversity and antimicrobial resistance among Salmonella enterica isolated from patients at an equine referral hospital.</title>
        <authorList>
            <person name="Leon I.M."/>
            <person name="Lawhon S.D."/>
            <person name="Norman K.N."/>
            <person name="Threadgill D.S."/>
            <person name="Ohta N."/>
            <person name="Vinasco J."/>
            <person name="Scott H.M."/>
        </authorList>
    </citation>
    <scope>NUCLEOTIDE SEQUENCE [LARGE SCALE GENOMIC DNA]</scope>
    <source>
        <strain evidence="2 3">235</strain>
    </source>
</reference>
<protein>
    <submittedName>
        <fullName evidence="2">DUF2857 domain-containing protein</fullName>
    </submittedName>
</protein>
<feature type="compositionally biased region" description="Polar residues" evidence="1">
    <location>
        <begin position="186"/>
        <end position="196"/>
    </location>
</feature>
<gene>
    <name evidence="2" type="ORF">C4860_00485</name>
</gene>
<comment type="caution">
    <text evidence="2">The sequence shown here is derived from an EMBL/GenBank/DDBJ whole genome shotgun (WGS) entry which is preliminary data.</text>
</comment>
<dbReference type="InterPro" id="IPR036194">
    <property type="entry name" value="FlhD_sf"/>
</dbReference>